<sequence>MLVKTENTQERQVTAQLYDLSRSSLQSSLDQPQPILHKAATFELRGRQHCLTILPSSASVGLEQN</sequence>
<keyword evidence="2" id="KW-1185">Reference proteome</keyword>
<dbReference type="AlphaFoldDB" id="A0A0L0C5I7"/>
<dbReference type="EMBL" id="JRES01000890">
    <property type="protein sequence ID" value="KNC27501.1"/>
    <property type="molecule type" value="Genomic_DNA"/>
</dbReference>
<evidence type="ECO:0000313" key="1">
    <source>
        <dbReference type="EMBL" id="KNC27501.1"/>
    </source>
</evidence>
<name>A0A0L0C5I7_LUCCU</name>
<comment type="caution">
    <text evidence="1">The sequence shown here is derived from an EMBL/GenBank/DDBJ whole genome shotgun (WGS) entry which is preliminary data.</text>
</comment>
<evidence type="ECO:0000313" key="2">
    <source>
        <dbReference type="Proteomes" id="UP000037069"/>
    </source>
</evidence>
<protein>
    <submittedName>
        <fullName evidence="1">Uncharacterized protein</fullName>
    </submittedName>
</protein>
<accession>A0A0L0C5I7</accession>
<organism evidence="1 2">
    <name type="scientific">Lucilia cuprina</name>
    <name type="common">Green bottle fly</name>
    <name type="synonym">Australian sheep blowfly</name>
    <dbReference type="NCBI Taxonomy" id="7375"/>
    <lineage>
        <taxon>Eukaryota</taxon>
        <taxon>Metazoa</taxon>
        <taxon>Ecdysozoa</taxon>
        <taxon>Arthropoda</taxon>
        <taxon>Hexapoda</taxon>
        <taxon>Insecta</taxon>
        <taxon>Pterygota</taxon>
        <taxon>Neoptera</taxon>
        <taxon>Endopterygota</taxon>
        <taxon>Diptera</taxon>
        <taxon>Brachycera</taxon>
        <taxon>Muscomorpha</taxon>
        <taxon>Oestroidea</taxon>
        <taxon>Calliphoridae</taxon>
        <taxon>Luciliinae</taxon>
        <taxon>Lucilia</taxon>
    </lineage>
</organism>
<proteinExistence type="predicted"/>
<gene>
    <name evidence="1" type="ORF">FF38_12337</name>
</gene>
<reference evidence="1 2" key="1">
    <citation type="journal article" date="2015" name="Nat. Commun.">
        <title>Lucilia cuprina genome unlocks parasitic fly biology to underpin future interventions.</title>
        <authorList>
            <person name="Anstead C.A."/>
            <person name="Korhonen P.K."/>
            <person name="Young N.D."/>
            <person name="Hall R.S."/>
            <person name="Jex A.R."/>
            <person name="Murali S.C."/>
            <person name="Hughes D.S."/>
            <person name="Lee S.F."/>
            <person name="Perry T."/>
            <person name="Stroehlein A.J."/>
            <person name="Ansell B.R."/>
            <person name="Breugelmans B."/>
            <person name="Hofmann A."/>
            <person name="Qu J."/>
            <person name="Dugan S."/>
            <person name="Lee S.L."/>
            <person name="Chao H."/>
            <person name="Dinh H."/>
            <person name="Han Y."/>
            <person name="Doddapaneni H.V."/>
            <person name="Worley K.C."/>
            <person name="Muzny D.M."/>
            <person name="Ioannidis P."/>
            <person name="Waterhouse R.M."/>
            <person name="Zdobnov E.M."/>
            <person name="James P.J."/>
            <person name="Bagnall N.H."/>
            <person name="Kotze A.C."/>
            <person name="Gibbs R.A."/>
            <person name="Richards S."/>
            <person name="Batterham P."/>
            <person name="Gasser R.B."/>
        </authorList>
    </citation>
    <scope>NUCLEOTIDE SEQUENCE [LARGE SCALE GENOMIC DNA]</scope>
    <source>
        <strain evidence="1 2">LS</strain>
        <tissue evidence="1">Full body</tissue>
    </source>
</reference>
<dbReference type="Proteomes" id="UP000037069">
    <property type="component" value="Unassembled WGS sequence"/>
</dbReference>